<name>A0ABD2Q9T0_9PLAT</name>
<comment type="caution">
    <text evidence="2">The sequence shown here is derived from an EMBL/GenBank/DDBJ whole genome shotgun (WGS) entry which is preliminary data.</text>
</comment>
<dbReference type="Proteomes" id="UP001626550">
    <property type="component" value="Unassembled WGS sequence"/>
</dbReference>
<proteinExistence type="predicted"/>
<dbReference type="AlphaFoldDB" id="A0ABD2Q9T0"/>
<gene>
    <name evidence="2" type="ORF">Ciccas_005062</name>
</gene>
<feature type="region of interest" description="Disordered" evidence="1">
    <location>
        <begin position="1"/>
        <end position="29"/>
    </location>
</feature>
<keyword evidence="3" id="KW-1185">Reference proteome</keyword>
<sequence length="92" mass="9808">MSPANEVSRNQRTGYQANPSHQSQQNNLATLGNMSALTAMVNSVTCQLLAGANTEPLEPVHYQALYSLASMANIVSSTDSPSSIDQNRDPSL</sequence>
<evidence type="ECO:0000313" key="3">
    <source>
        <dbReference type="Proteomes" id="UP001626550"/>
    </source>
</evidence>
<evidence type="ECO:0000256" key="1">
    <source>
        <dbReference type="SAM" id="MobiDB-lite"/>
    </source>
</evidence>
<evidence type="ECO:0000313" key="2">
    <source>
        <dbReference type="EMBL" id="KAL3316292.1"/>
    </source>
</evidence>
<dbReference type="EMBL" id="JBJKFK010000566">
    <property type="protein sequence ID" value="KAL3316292.1"/>
    <property type="molecule type" value="Genomic_DNA"/>
</dbReference>
<protein>
    <submittedName>
        <fullName evidence="2">Uncharacterized protein</fullName>
    </submittedName>
</protein>
<reference evidence="2 3" key="1">
    <citation type="submission" date="2024-11" db="EMBL/GenBank/DDBJ databases">
        <title>Adaptive evolution of stress response genes in parasites aligns with host niche diversity.</title>
        <authorList>
            <person name="Hahn C."/>
            <person name="Resl P."/>
        </authorList>
    </citation>
    <scope>NUCLEOTIDE SEQUENCE [LARGE SCALE GENOMIC DNA]</scope>
    <source>
        <strain evidence="2">EGGRZ-B1_66</strain>
        <tissue evidence="2">Body</tissue>
    </source>
</reference>
<accession>A0ABD2Q9T0</accession>
<organism evidence="2 3">
    <name type="scientific">Cichlidogyrus casuarinus</name>
    <dbReference type="NCBI Taxonomy" id="1844966"/>
    <lineage>
        <taxon>Eukaryota</taxon>
        <taxon>Metazoa</taxon>
        <taxon>Spiralia</taxon>
        <taxon>Lophotrochozoa</taxon>
        <taxon>Platyhelminthes</taxon>
        <taxon>Monogenea</taxon>
        <taxon>Monopisthocotylea</taxon>
        <taxon>Dactylogyridea</taxon>
        <taxon>Ancyrocephalidae</taxon>
        <taxon>Cichlidogyrus</taxon>
    </lineage>
</organism>